<dbReference type="Proteomes" id="UP000790347">
    <property type="component" value="Unassembled WGS sequence"/>
</dbReference>
<accession>A0A922I325</accession>
<dbReference type="GO" id="GO:0140647">
    <property type="term" value="P:P450-containing electron transport chain"/>
    <property type="evidence" value="ECO:0007669"/>
    <property type="project" value="InterPro"/>
</dbReference>
<evidence type="ECO:0000259" key="6">
    <source>
        <dbReference type="PROSITE" id="PS51085"/>
    </source>
</evidence>
<dbReference type="InterPro" id="IPR012675">
    <property type="entry name" value="Beta-grasp_dom_sf"/>
</dbReference>
<evidence type="ECO:0000313" key="8">
    <source>
        <dbReference type="Proteomes" id="UP000790347"/>
    </source>
</evidence>
<dbReference type="GO" id="GO:0046872">
    <property type="term" value="F:metal ion binding"/>
    <property type="evidence" value="ECO:0007669"/>
    <property type="project" value="UniProtKB-KW"/>
</dbReference>
<keyword evidence="8" id="KW-1185">Reference proteome</keyword>
<comment type="cofactor">
    <cofactor evidence="5">
        <name>[2Fe-2S] cluster</name>
        <dbReference type="ChEBI" id="CHEBI:190135"/>
    </cofactor>
</comment>
<keyword evidence="3" id="KW-0408">Iron</keyword>
<dbReference type="PROSITE" id="PS51085">
    <property type="entry name" value="2FE2S_FER_2"/>
    <property type="match status" value="1"/>
</dbReference>
<dbReference type="Gene3D" id="3.10.20.30">
    <property type="match status" value="1"/>
</dbReference>
<reference evidence="7" key="1">
    <citation type="submission" date="2013-05" db="EMBL/GenBank/DDBJ databases">
        <authorList>
            <person name="Yim A.K.Y."/>
            <person name="Chan T.F."/>
            <person name="Ji K.M."/>
            <person name="Liu X.Y."/>
            <person name="Zhou J.W."/>
            <person name="Li R.Q."/>
            <person name="Yang K.Y."/>
            <person name="Li J."/>
            <person name="Li M."/>
            <person name="Law P.T.W."/>
            <person name="Wu Y.L."/>
            <person name="Cai Z.L."/>
            <person name="Qin H."/>
            <person name="Bao Y."/>
            <person name="Leung R.K.K."/>
            <person name="Ng P.K.S."/>
            <person name="Zou J."/>
            <person name="Zhong X.J."/>
            <person name="Ran P.X."/>
            <person name="Zhong N.S."/>
            <person name="Liu Z.G."/>
            <person name="Tsui S.K.W."/>
        </authorList>
    </citation>
    <scope>NUCLEOTIDE SEQUENCE</scope>
    <source>
        <strain evidence="7">Derf</strain>
        <tissue evidence="7">Whole organism</tissue>
    </source>
</reference>
<evidence type="ECO:0000256" key="1">
    <source>
        <dbReference type="ARBA" id="ARBA00022714"/>
    </source>
</evidence>
<reference evidence="7" key="2">
    <citation type="journal article" date="2022" name="Res Sq">
        <title>Comparative Genomics Reveals Insights into the Divergent Evolution of Astigmatic Mites and Household Pest Adaptations.</title>
        <authorList>
            <person name="Xiong Q."/>
            <person name="Wan A.T.-Y."/>
            <person name="Liu X.-Y."/>
            <person name="Fung C.S.-H."/>
            <person name="Xiao X."/>
            <person name="Malainual N."/>
            <person name="Hou J."/>
            <person name="Wang L."/>
            <person name="Wang M."/>
            <person name="Yang K."/>
            <person name="Cui Y."/>
            <person name="Leung E."/>
            <person name="Nong W."/>
            <person name="Shin S.-K."/>
            <person name="Au S."/>
            <person name="Jeong K.Y."/>
            <person name="Chew F.T."/>
            <person name="Hui J."/>
            <person name="Leung T.F."/>
            <person name="Tungtrongchitr A."/>
            <person name="Zhong N."/>
            <person name="Liu Z."/>
            <person name="Tsui S."/>
        </authorList>
    </citation>
    <scope>NUCLEOTIDE SEQUENCE</scope>
    <source>
        <strain evidence="7">Derf</strain>
        <tissue evidence="7">Whole organism</tissue>
    </source>
</reference>
<dbReference type="InterPro" id="IPR001055">
    <property type="entry name" value="Adrenodoxin-like"/>
</dbReference>
<dbReference type="PROSITE" id="PS00814">
    <property type="entry name" value="ADX"/>
    <property type="match status" value="1"/>
</dbReference>
<evidence type="ECO:0000256" key="4">
    <source>
        <dbReference type="ARBA" id="ARBA00023014"/>
    </source>
</evidence>
<proteinExistence type="predicted"/>
<dbReference type="InterPro" id="IPR018298">
    <property type="entry name" value="Adrenodoxin_Fe-S_BS"/>
</dbReference>
<dbReference type="AlphaFoldDB" id="A0A922I325"/>
<dbReference type="GO" id="GO:0005739">
    <property type="term" value="C:mitochondrion"/>
    <property type="evidence" value="ECO:0007669"/>
    <property type="project" value="TreeGrafter"/>
</dbReference>
<evidence type="ECO:0000313" key="7">
    <source>
        <dbReference type="EMBL" id="KAH9520652.1"/>
    </source>
</evidence>
<dbReference type="Pfam" id="PF00111">
    <property type="entry name" value="Fer2"/>
    <property type="match status" value="1"/>
</dbReference>
<keyword evidence="1" id="KW-0001">2Fe-2S</keyword>
<dbReference type="PANTHER" id="PTHR23426:SF76">
    <property type="entry name" value="ADRENODOXIN-LIKE PROTEIN 2, MITOCHONDRIAL"/>
    <property type="match status" value="1"/>
</dbReference>
<gene>
    <name evidence="7" type="primary">FDX1</name>
    <name evidence="7" type="ORF">DERF_004349</name>
</gene>
<sequence length="184" mass="20496">MTIALSFTTKNISILSSSRKWLMFRSKLFSSSSKRLLSTSSSSSGTMNNDNNGQIRQVKLASDKNKQKPKPNLKVTFELDDGRELIGKACDGDTLLDVVLNNELDLDGFGACEGTLACSTCHLVFKQNDFDRIPNKITDEEMDMLDLAYGLTETSRLGCQIYMTKEFDGLRVKVPPAVNDVRLR</sequence>
<dbReference type="InterPro" id="IPR001041">
    <property type="entry name" value="2Fe-2S_ferredoxin-type"/>
</dbReference>
<evidence type="ECO:0000256" key="2">
    <source>
        <dbReference type="ARBA" id="ARBA00022723"/>
    </source>
</evidence>
<comment type="caution">
    <text evidence="7">The sequence shown here is derived from an EMBL/GenBank/DDBJ whole genome shotgun (WGS) entry which is preliminary data.</text>
</comment>
<keyword evidence="2" id="KW-0479">Metal-binding</keyword>
<feature type="domain" description="2Fe-2S ferredoxin-type" evidence="6">
    <location>
        <begin position="73"/>
        <end position="178"/>
    </location>
</feature>
<keyword evidence="4" id="KW-0411">Iron-sulfur</keyword>
<dbReference type="GO" id="GO:0051537">
    <property type="term" value="F:2 iron, 2 sulfur cluster binding"/>
    <property type="evidence" value="ECO:0007669"/>
    <property type="project" value="UniProtKB-KW"/>
</dbReference>
<dbReference type="SUPFAM" id="SSF54292">
    <property type="entry name" value="2Fe-2S ferredoxin-like"/>
    <property type="match status" value="1"/>
</dbReference>
<dbReference type="PANTHER" id="PTHR23426">
    <property type="entry name" value="FERREDOXIN/ADRENODOXIN"/>
    <property type="match status" value="1"/>
</dbReference>
<dbReference type="GO" id="GO:0009055">
    <property type="term" value="F:electron transfer activity"/>
    <property type="evidence" value="ECO:0007669"/>
    <property type="project" value="TreeGrafter"/>
</dbReference>
<evidence type="ECO:0000256" key="5">
    <source>
        <dbReference type="ARBA" id="ARBA00034078"/>
    </source>
</evidence>
<dbReference type="PRINTS" id="PR00355">
    <property type="entry name" value="ADRENODOXIN"/>
</dbReference>
<protein>
    <submittedName>
        <fullName evidence="7">Adrenodoxin, mitochondrial</fullName>
    </submittedName>
</protein>
<organism evidence="7 8">
    <name type="scientific">Dermatophagoides farinae</name>
    <name type="common">American house dust mite</name>
    <dbReference type="NCBI Taxonomy" id="6954"/>
    <lineage>
        <taxon>Eukaryota</taxon>
        <taxon>Metazoa</taxon>
        <taxon>Ecdysozoa</taxon>
        <taxon>Arthropoda</taxon>
        <taxon>Chelicerata</taxon>
        <taxon>Arachnida</taxon>
        <taxon>Acari</taxon>
        <taxon>Acariformes</taxon>
        <taxon>Sarcoptiformes</taxon>
        <taxon>Astigmata</taxon>
        <taxon>Psoroptidia</taxon>
        <taxon>Analgoidea</taxon>
        <taxon>Pyroglyphidae</taxon>
        <taxon>Dermatophagoidinae</taxon>
        <taxon>Dermatophagoides</taxon>
    </lineage>
</organism>
<dbReference type="InterPro" id="IPR036010">
    <property type="entry name" value="2Fe-2S_ferredoxin-like_sf"/>
</dbReference>
<evidence type="ECO:0000256" key="3">
    <source>
        <dbReference type="ARBA" id="ARBA00023004"/>
    </source>
</evidence>
<name>A0A922I325_DERFA</name>
<dbReference type="EMBL" id="ASGP02000002">
    <property type="protein sequence ID" value="KAH9520652.1"/>
    <property type="molecule type" value="Genomic_DNA"/>
</dbReference>